<feature type="transmembrane region" description="Helical" evidence="6">
    <location>
        <begin position="275"/>
        <end position="300"/>
    </location>
</feature>
<dbReference type="Pfam" id="PF03706">
    <property type="entry name" value="LPG_synthase_TM"/>
    <property type="match status" value="1"/>
</dbReference>
<sequence>MKLRKFFWPIVGSAAVVFSIWLLYHELRGVSLEEMTTSFARISLHSWLLAILSTFVAYGALAGYDNIALKYLNRKVPWLFITIGSFTTYAISHNVGASVLSGAVVRYRAYGSKGLTMAEVGVLVAFCSFTFAIGVLFLTGLVLVIEPEIVDRFVDILPTDFSRGTGYLLLALIGLYVAGSLLKLRPLNIRGFQLSYPSPSIVARQLVIGPIEIIGAAGIVYFALPDAGNPGYLVILGIFLISFSVALLSHAPGGLGVLELVFVHALSEMDPADVIAALVVFRLLYLIIPFVIAIVVILAFEHSRLGQD</sequence>
<evidence type="ECO:0000256" key="3">
    <source>
        <dbReference type="ARBA" id="ARBA00022692"/>
    </source>
</evidence>
<dbReference type="Proteomes" id="UP000193083">
    <property type="component" value="Unassembled WGS sequence"/>
</dbReference>
<keyword evidence="3 6" id="KW-0812">Transmembrane</keyword>
<feature type="transmembrane region" description="Helical" evidence="6">
    <location>
        <begin position="76"/>
        <end position="100"/>
    </location>
</feature>
<dbReference type="GO" id="GO:0005886">
    <property type="term" value="C:plasma membrane"/>
    <property type="evidence" value="ECO:0007669"/>
    <property type="project" value="UniProtKB-SubCell"/>
</dbReference>
<keyword evidence="5 6" id="KW-0472">Membrane</keyword>
<keyword evidence="8" id="KW-1185">Reference proteome</keyword>
<protein>
    <submittedName>
        <fullName evidence="7">Uncharacterized protein</fullName>
    </submittedName>
</protein>
<feature type="transmembrane region" description="Helical" evidence="6">
    <location>
        <begin position="202"/>
        <end position="224"/>
    </location>
</feature>
<evidence type="ECO:0000256" key="4">
    <source>
        <dbReference type="ARBA" id="ARBA00022989"/>
    </source>
</evidence>
<feature type="transmembrane region" description="Helical" evidence="6">
    <location>
        <begin position="166"/>
        <end position="182"/>
    </location>
</feature>
<feature type="transmembrane region" description="Helical" evidence="6">
    <location>
        <begin position="231"/>
        <end position="255"/>
    </location>
</feature>
<dbReference type="InterPro" id="IPR022791">
    <property type="entry name" value="L-PG_synthase/AglD"/>
</dbReference>
<feature type="transmembrane region" description="Helical" evidence="6">
    <location>
        <begin position="44"/>
        <end position="64"/>
    </location>
</feature>
<gene>
    <name evidence="7" type="ORF">SAMN02982922_1597</name>
</gene>
<evidence type="ECO:0000256" key="1">
    <source>
        <dbReference type="ARBA" id="ARBA00004651"/>
    </source>
</evidence>
<evidence type="ECO:0000256" key="6">
    <source>
        <dbReference type="SAM" id="Phobius"/>
    </source>
</evidence>
<keyword evidence="4 6" id="KW-1133">Transmembrane helix</keyword>
<name>A0A1X7NDR9_9HYPH</name>
<evidence type="ECO:0000313" key="8">
    <source>
        <dbReference type="Proteomes" id="UP000193083"/>
    </source>
</evidence>
<feature type="transmembrane region" description="Helical" evidence="6">
    <location>
        <begin position="7"/>
        <end position="24"/>
    </location>
</feature>
<dbReference type="EMBL" id="FXBL01000004">
    <property type="protein sequence ID" value="SMH35393.1"/>
    <property type="molecule type" value="Genomic_DNA"/>
</dbReference>
<comment type="subcellular location">
    <subcellularLocation>
        <location evidence="1">Cell membrane</location>
        <topology evidence="1">Multi-pass membrane protein</topology>
    </subcellularLocation>
</comment>
<evidence type="ECO:0000313" key="7">
    <source>
        <dbReference type="EMBL" id="SMH35393.1"/>
    </source>
</evidence>
<dbReference type="OrthoDB" id="145485at2"/>
<keyword evidence="2" id="KW-1003">Cell membrane</keyword>
<feature type="transmembrane region" description="Helical" evidence="6">
    <location>
        <begin position="120"/>
        <end position="145"/>
    </location>
</feature>
<reference evidence="7 8" key="1">
    <citation type="submission" date="2017-04" db="EMBL/GenBank/DDBJ databases">
        <authorList>
            <person name="Afonso C.L."/>
            <person name="Miller P.J."/>
            <person name="Scott M.A."/>
            <person name="Spackman E."/>
            <person name="Goraichik I."/>
            <person name="Dimitrov K.M."/>
            <person name="Suarez D.L."/>
            <person name="Swayne D.E."/>
        </authorList>
    </citation>
    <scope>NUCLEOTIDE SEQUENCE [LARGE SCALE GENOMIC DNA]</scope>
    <source>
        <strain evidence="7 8">B5P</strain>
    </source>
</reference>
<accession>A0A1X7NDR9</accession>
<proteinExistence type="predicted"/>
<dbReference type="RefSeq" id="WP_085463675.1">
    <property type="nucleotide sequence ID" value="NZ_FXBL01000004.1"/>
</dbReference>
<dbReference type="AlphaFoldDB" id="A0A1X7NDR9"/>
<evidence type="ECO:0000256" key="5">
    <source>
        <dbReference type="ARBA" id="ARBA00023136"/>
    </source>
</evidence>
<evidence type="ECO:0000256" key="2">
    <source>
        <dbReference type="ARBA" id="ARBA00022475"/>
    </source>
</evidence>
<organism evidence="7 8">
    <name type="scientific">Mesorhizobium australicum</name>
    <dbReference type="NCBI Taxonomy" id="536018"/>
    <lineage>
        <taxon>Bacteria</taxon>
        <taxon>Pseudomonadati</taxon>
        <taxon>Pseudomonadota</taxon>
        <taxon>Alphaproteobacteria</taxon>
        <taxon>Hyphomicrobiales</taxon>
        <taxon>Phyllobacteriaceae</taxon>
        <taxon>Mesorhizobium</taxon>
    </lineage>
</organism>